<dbReference type="EMBL" id="CP003470">
    <property type="protein sequence ID" value="AGG90565.1"/>
    <property type="molecule type" value="Genomic_DNA"/>
</dbReference>
<dbReference type="eggNOG" id="COG1566">
    <property type="taxonomic scope" value="Bacteria"/>
</dbReference>
<dbReference type="RefSeq" id="WP_015448859.1">
    <property type="nucleotide sequence ID" value="NC_020541.1"/>
</dbReference>
<dbReference type="InterPro" id="IPR022134">
    <property type="entry name" value="DUF3667"/>
</dbReference>
<name>M4NHZ9_9GAMM</name>
<evidence type="ECO:0000313" key="2">
    <source>
        <dbReference type="EMBL" id="AGG90565.1"/>
    </source>
</evidence>
<feature type="transmembrane region" description="Helical" evidence="1">
    <location>
        <begin position="304"/>
        <end position="330"/>
    </location>
</feature>
<feature type="transmembrane region" description="Helical" evidence="1">
    <location>
        <begin position="86"/>
        <end position="104"/>
    </location>
</feature>
<feature type="transmembrane region" description="Helical" evidence="1">
    <location>
        <begin position="336"/>
        <end position="358"/>
    </location>
</feature>
<dbReference type="Pfam" id="PF12412">
    <property type="entry name" value="DUF3667"/>
    <property type="match status" value="1"/>
</dbReference>
<evidence type="ECO:0000313" key="3">
    <source>
        <dbReference type="Proteomes" id="UP000011859"/>
    </source>
</evidence>
<gene>
    <name evidence="2" type="ORF">R2APBS1_3502</name>
</gene>
<dbReference type="Proteomes" id="UP000011859">
    <property type="component" value="Chromosome"/>
</dbReference>
<keyword evidence="3" id="KW-1185">Reference proteome</keyword>
<evidence type="ECO:0008006" key="4">
    <source>
        <dbReference type="Google" id="ProtNLM"/>
    </source>
</evidence>
<dbReference type="AlphaFoldDB" id="M4NHZ9"/>
<sequence>MKQLTSYEGLHCANCGATMQGEFCHQCGQSIHSVLKPMHHMVEETVETVLHIDGRIVHTLPPLLLKPGFLTLEYFAGRRVRYIAPFRLMFVLCLLSFFVFHLAIDQVADKIPANGHPLVSVDSRAIETAASPAEVRKALQDELDGLQRARDTGVLPPNVLEQARVGEQELRQAANRRLAALGAAPMPVASLASPPASTVVKASSDTKPRDAARKAFENESKSVRIAWLPDVANARLTALGRQFQKNWHAFKHGDPAASAEAKQRMINGVFGALPPTMFVLIPAFAILLKLFYVFRRRLYMEHLIVALHSHAFMFLSLLLITLVGMLSTWLRPHAAWTGYALGWLQAALILWIPAYLLIMQKRIYRQGWPMTLLKFWFVGWCYVWLLMFALLVALVLGVAH</sequence>
<feature type="transmembrane region" description="Helical" evidence="1">
    <location>
        <begin position="272"/>
        <end position="292"/>
    </location>
</feature>
<dbReference type="KEGG" id="rhd:R2APBS1_3502"/>
<keyword evidence="1" id="KW-1133">Transmembrane helix</keyword>
<dbReference type="HOGENOM" id="CLU_046825_0_0_6"/>
<feature type="transmembrane region" description="Helical" evidence="1">
    <location>
        <begin position="379"/>
        <end position="399"/>
    </location>
</feature>
<protein>
    <recommendedName>
        <fullName evidence="4">DUF3667 domain-containing protein</fullName>
    </recommendedName>
</protein>
<keyword evidence="1" id="KW-0472">Membrane</keyword>
<reference evidence="2 3" key="1">
    <citation type="submission" date="2012-04" db="EMBL/GenBank/DDBJ databases">
        <title>Complete genome of Rhodanobacter sp. 2APBS1.</title>
        <authorList>
            <consortium name="US DOE Joint Genome Institute"/>
            <person name="Huntemann M."/>
            <person name="Wei C.-L."/>
            <person name="Han J."/>
            <person name="Detter J.C."/>
            <person name="Han C."/>
            <person name="Tapia R."/>
            <person name="Munk A.C.C."/>
            <person name="Chen A."/>
            <person name="Krypides N."/>
            <person name="Mavromatis K."/>
            <person name="Markowitz V."/>
            <person name="Szeto E."/>
            <person name="Ivanova N."/>
            <person name="Mikhailova N."/>
            <person name="Ovchinnikova G."/>
            <person name="Pagani I."/>
            <person name="Pati A."/>
            <person name="Goodwin L."/>
            <person name="Peters L."/>
            <person name="Pitluck S."/>
            <person name="Woyke T."/>
            <person name="Prakash O."/>
            <person name="Elkins J."/>
            <person name="Brown S."/>
            <person name="Palumbo A."/>
            <person name="Hemme C."/>
            <person name="Zhou J."/>
            <person name="Watson D."/>
            <person name="Jardine P."/>
            <person name="Kostka J."/>
            <person name="Green S."/>
        </authorList>
    </citation>
    <scope>NUCLEOTIDE SEQUENCE [LARGE SCALE GENOMIC DNA]</scope>
    <source>
        <strain evidence="2 3">2APBS1</strain>
    </source>
</reference>
<dbReference type="OrthoDB" id="9111327at2"/>
<keyword evidence="1" id="KW-0812">Transmembrane</keyword>
<accession>M4NHZ9</accession>
<dbReference type="GeneID" id="72428111"/>
<dbReference type="STRING" id="666685.R2APBS1_3502"/>
<proteinExistence type="predicted"/>
<evidence type="ECO:0000256" key="1">
    <source>
        <dbReference type="SAM" id="Phobius"/>
    </source>
</evidence>
<organism evidence="2 3">
    <name type="scientific">Rhodanobacter denitrificans</name>
    <dbReference type="NCBI Taxonomy" id="666685"/>
    <lineage>
        <taxon>Bacteria</taxon>
        <taxon>Pseudomonadati</taxon>
        <taxon>Pseudomonadota</taxon>
        <taxon>Gammaproteobacteria</taxon>
        <taxon>Lysobacterales</taxon>
        <taxon>Rhodanobacteraceae</taxon>
        <taxon>Rhodanobacter</taxon>
    </lineage>
</organism>